<evidence type="ECO:0000313" key="8">
    <source>
        <dbReference type="EMBL" id="WED66806.1"/>
    </source>
</evidence>
<feature type="transmembrane region" description="Helical" evidence="7">
    <location>
        <begin position="86"/>
        <end position="108"/>
    </location>
</feature>
<evidence type="ECO:0000256" key="5">
    <source>
        <dbReference type="ARBA" id="ARBA00022989"/>
    </source>
</evidence>
<evidence type="ECO:0000313" key="9">
    <source>
        <dbReference type="Proteomes" id="UP001218638"/>
    </source>
</evidence>
<evidence type="ECO:0000256" key="2">
    <source>
        <dbReference type="ARBA" id="ARBA00022448"/>
    </source>
</evidence>
<feature type="transmembrane region" description="Helical" evidence="7">
    <location>
        <begin position="161"/>
        <end position="181"/>
    </location>
</feature>
<keyword evidence="5 7" id="KW-1133">Transmembrane helix</keyword>
<accession>A0AAF0CRP0</accession>
<name>A0AAF0CRP0_9BACT</name>
<feature type="transmembrane region" description="Helical" evidence="7">
    <location>
        <begin position="276"/>
        <end position="297"/>
    </location>
</feature>
<dbReference type="KEGG" id="slom:PXH66_08080"/>
<reference evidence="8" key="1">
    <citation type="submission" date="2023-03" db="EMBL/GenBank/DDBJ databases">
        <title>Lomoglobus Profundus gen. nov., sp. nov., a novel member of the phylum Verrucomicrobia, isolated from deep-marine sediment of South China Sea.</title>
        <authorList>
            <person name="Ahmad T."/>
            <person name="Ishaq S.E."/>
            <person name="Wang F."/>
        </authorList>
    </citation>
    <scope>NUCLEOTIDE SEQUENCE</scope>
    <source>
        <strain evidence="8">LMO-M01</strain>
    </source>
</reference>
<comment type="subcellular location">
    <subcellularLocation>
        <location evidence="1">Cell membrane</location>
        <topology evidence="1">Multi-pass membrane protein</topology>
    </subcellularLocation>
</comment>
<feature type="transmembrane region" description="Helical" evidence="7">
    <location>
        <begin position="128"/>
        <end position="149"/>
    </location>
</feature>
<feature type="transmembrane region" description="Helical" evidence="7">
    <location>
        <begin position="318"/>
        <end position="340"/>
    </location>
</feature>
<dbReference type="PIRSF" id="PIRSF006603">
    <property type="entry name" value="DinF"/>
    <property type="match status" value="1"/>
</dbReference>
<evidence type="ECO:0000256" key="1">
    <source>
        <dbReference type="ARBA" id="ARBA00004651"/>
    </source>
</evidence>
<organism evidence="8 9">
    <name type="scientific">Synoicihabitans lomoniglobus</name>
    <dbReference type="NCBI Taxonomy" id="2909285"/>
    <lineage>
        <taxon>Bacteria</taxon>
        <taxon>Pseudomonadati</taxon>
        <taxon>Verrucomicrobiota</taxon>
        <taxon>Opitutia</taxon>
        <taxon>Opitutales</taxon>
        <taxon>Opitutaceae</taxon>
        <taxon>Synoicihabitans</taxon>
    </lineage>
</organism>
<evidence type="ECO:0000256" key="6">
    <source>
        <dbReference type="ARBA" id="ARBA00023136"/>
    </source>
</evidence>
<gene>
    <name evidence="8" type="ORF">PXH66_08080</name>
</gene>
<dbReference type="InterPro" id="IPR047135">
    <property type="entry name" value="YsiQ"/>
</dbReference>
<dbReference type="GO" id="GO:0005886">
    <property type="term" value="C:plasma membrane"/>
    <property type="evidence" value="ECO:0007669"/>
    <property type="project" value="UniProtKB-SubCell"/>
</dbReference>
<dbReference type="GO" id="GO:0015297">
    <property type="term" value="F:antiporter activity"/>
    <property type="evidence" value="ECO:0007669"/>
    <property type="project" value="InterPro"/>
</dbReference>
<proteinExistence type="predicted"/>
<keyword evidence="4 7" id="KW-0812">Transmembrane</keyword>
<dbReference type="AlphaFoldDB" id="A0AAF0CRP0"/>
<dbReference type="Proteomes" id="UP001218638">
    <property type="component" value="Chromosome"/>
</dbReference>
<feature type="transmembrane region" description="Helical" evidence="7">
    <location>
        <begin position="187"/>
        <end position="210"/>
    </location>
</feature>
<dbReference type="RefSeq" id="WP_330928967.1">
    <property type="nucleotide sequence ID" value="NZ_CP119075.1"/>
</dbReference>
<feature type="transmembrane region" description="Helical" evidence="7">
    <location>
        <begin position="386"/>
        <end position="406"/>
    </location>
</feature>
<feature type="transmembrane region" description="Helical" evidence="7">
    <location>
        <begin position="346"/>
        <end position="366"/>
    </location>
</feature>
<dbReference type="NCBIfam" id="TIGR00797">
    <property type="entry name" value="matE"/>
    <property type="match status" value="1"/>
</dbReference>
<dbReference type="PANTHER" id="PTHR42925:SF1">
    <property type="entry name" value="VIRULENCE FACTOR MVIN"/>
    <property type="match status" value="1"/>
</dbReference>
<sequence>MTTSVRPTLIALALPIFVEHALHVLTSTIDVFMVSTIGDDAVAALGISHQFVVLAIMVFGFVGIGSSVVVTHCLGGNDKTGAHATGVTAVAVNFWLGILLSVIITLNASGLLRLMQLPEALFQYAQPYLVILGATLWLEAHNVAVGAVLRAHNRASDAMWITITQNVFNAVGNAVLLFGLFGAPRMGIIGVALATAASRVVAAALFWAMLRRRTGITIRLVDLVRIPLPRLRRILRIGLPSAGEHLCWWISFMTITTFTARMGATSLAVQSYTMQVMHFVFAFSFALALANEILLGYHVGAGEFEHAYRRLLRTLKQGLGIIMIAVLPAALFGGSILGLFSDNTEVIVLGALLLKMALLIEPGRLFNMVMVCGLRATGDVTFPLKLGLIGMWGIWVPLSWFLGLYLGWGLPGLWTAMIVDECFRGSVMFRRWKRRDWLPHAQRSRAGVEASLAETAAA</sequence>
<dbReference type="Pfam" id="PF01554">
    <property type="entry name" value="MatE"/>
    <property type="match status" value="2"/>
</dbReference>
<dbReference type="PANTHER" id="PTHR42925">
    <property type="entry name" value="MULTIDRUG AND TOXIN EFFLUX PROTEIN MATE FAMILY"/>
    <property type="match status" value="1"/>
</dbReference>
<feature type="transmembrane region" description="Helical" evidence="7">
    <location>
        <begin position="50"/>
        <end position="74"/>
    </location>
</feature>
<keyword evidence="3" id="KW-1003">Cell membrane</keyword>
<protein>
    <submittedName>
        <fullName evidence="8">MATE family efflux transporter</fullName>
    </submittedName>
</protein>
<evidence type="ECO:0000256" key="4">
    <source>
        <dbReference type="ARBA" id="ARBA00022692"/>
    </source>
</evidence>
<keyword evidence="2" id="KW-0813">Transport</keyword>
<evidence type="ECO:0000256" key="7">
    <source>
        <dbReference type="SAM" id="Phobius"/>
    </source>
</evidence>
<evidence type="ECO:0000256" key="3">
    <source>
        <dbReference type="ARBA" id="ARBA00022475"/>
    </source>
</evidence>
<dbReference type="InterPro" id="IPR002528">
    <property type="entry name" value="MATE_fam"/>
</dbReference>
<keyword evidence="9" id="KW-1185">Reference proteome</keyword>
<dbReference type="InterPro" id="IPR048279">
    <property type="entry name" value="MdtK-like"/>
</dbReference>
<dbReference type="GO" id="GO:0042910">
    <property type="term" value="F:xenobiotic transmembrane transporter activity"/>
    <property type="evidence" value="ECO:0007669"/>
    <property type="project" value="InterPro"/>
</dbReference>
<dbReference type="CDD" id="cd13134">
    <property type="entry name" value="MATE_like_8"/>
    <property type="match status" value="1"/>
</dbReference>
<dbReference type="EMBL" id="CP119075">
    <property type="protein sequence ID" value="WED66806.1"/>
    <property type="molecule type" value="Genomic_DNA"/>
</dbReference>
<keyword evidence="6 7" id="KW-0472">Membrane</keyword>